<comment type="caution">
    <text evidence="1">The sequence shown here is derived from an EMBL/GenBank/DDBJ whole genome shotgun (WGS) entry which is preliminary data.</text>
</comment>
<accession>A0ABS6JL71</accession>
<evidence type="ECO:0000313" key="2">
    <source>
        <dbReference type="Proteomes" id="UP000784880"/>
    </source>
</evidence>
<gene>
    <name evidence="1" type="ORF">KS419_19640</name>
</gene>
<name>A0ABS6JL71_9BACI</name>
<dbReference type="RefSeq" id="WP_217068183.1">
    <property type="nucleotide sequence ID" value="NZ_JAHQCS010000154.1"/>
</dbReference>
<keyword evidence="2" id="KW-1185">Reference proteome</keyword>
<evidence type="ECO:0000313" key="1">
    <source>
        <dbReference type="EMBL" id="MBU9713949.1"/>
    </source>
</evidence>
<reference evidence="1 2" key="1">
    <citation type="submission" date="2021-06" db="EMBL/GenBank/DDBJ databases">
        <title>Bacillus sp. RD4P76, an endophyte from a halophyte.</title>
        <authorList>
            <person name="Sun J.-Q."/>
        </authorList>
    </citation>
    <scope>NUCLEOTIDE SEQUENCE [LARGE SCALE GENOMIC DNA]</scope>
    <source>
        <strain evidence="1 2">CGMCC 1.15917</strain>
    </source>
</reference>
<proteinExistence type="predicted"/>
<sequence>MPQDVAFCPIDLIYIRAMLVEEEAALLRGTSEVTTEVKERTSVVNPALPYARDLRRLRFYWNIIPHHQLLKMTAHECKEN</sequence>
<protein>
    <submittedName>
        <fullName evidence="1">Uncharacterized protein</fullName>
    </submittedName>
</protein>
<dbReference type="Proteomes" id="UP000784880">
    <property type="component" value="Unassembled WGS sequence"/>
</dbReference>
<organism evidence="1 2">
    <name type="scientific">Evansella tamaricis</name>
    <dbReference type="NCBI Taxonomy" id="2069301"/>
    <lineage>
        <taxon>Bacteria</taxon>
        <taxon>Bacillati</taxon>
        <taxon>Bacillota</taxon>
        <taxon>Bacilli</taxon>
        <taxon>Bacillales</taxon>
        <taxon>Bacillaceae</taxon>
        <taxon>Evansella</taxon>
    </lineage>
</organism>
<dbReference type="EMBL" id="JAHQCS010000154">
    <property type="protein sequence ID" value="MBU9713949.1"/>
    <property type="molecule type" value="Genomic_DNA"/>
</dbReference>